<organism evidence="1 2">
    <name type="scientific">Diphasiastrum complanatum</name>
    <name type="common">Issler's clubmoss</name>
    <name type="synonym">Lycopodium complanatum</name>
    <dbReference type="NCBI Taxonomy" id="34168"/>
    <lineage>
        <taxon>Eukaryota</taxon>
        <taxon>Viridiplantae</taxon>
        <taxon>Streptophyta</taxon>
        <taxon>Embryophyta</taxon>
        <taxon>Tracheophyta</taxon>
        <taxon>Lycopodiopsida</taxon>
        <taxon>Lycopodiales</taxon>
        <taxon>Lycopodiaceae</taxon>
        <taxon>Lycopodioideae</taxon>
        <taxon>Diphasiastrum</taxon>
    </lineage>
</organism>
<protein>
    <submittedName>
        <fullName evidence="1">Uncharacterized protein</fullName>
    </submittedName>
</protein>
<proteinExistence type="predicted"/>
<comment type="caution">
    <text evidence="1">The sequence shown here is derived from an EMBL/GenBank/DDBJ whole genome shotgun (WGS) entry which is preliminary data.</text>
</comment>
<name>A0ACC2BGM5_DIPCM</name>
<dbReference type="Proteomes" id="UP001162992">
    <property type="component" value="Chromosome 15"/>
</dbReference>
<reference evidence="2" key="1">
    <citation type="journal article" date="2024" name="Proc. Natl. Acad. Sci. U.S.A.">
        <title>Extraordinary preservation of gene collinearity over three hundred million years revealed in homosporous lycophytes.</title>
        <authorList>
            <person name="Li C."/>
            <person name="Wickell D."/>
            <person name="Kuo L.Y."/>
            <person name="Chen X."/>
            <person name="Nie B."/>
            <person name="Liao X."/>
            <person name="Peng D."/>
            <person name="Ji J."/>
            <person name="Jenkins J."/>
            <person name="Williams M."/>
            <person name="Shu S."/>
            <person name="Plott C."/>
            <person name="Barry K."/>
            <person name="Rajasekar S."/>
            <person name="Grimwood J."/>
            <person name="Han X."/>
            <person name="Sun S."/>
            <person name="Hou Z."/>
            <person name="He W."/>
            <person name="Dai G."/>
            <person name="Sun C."/>
            <person name="Schmutz J."/>
            <person name="Leebens-Mack J.H."/>
            <person name="Li F.W."/>
            <person name="Wang L."/>
        </authorList>
    </citation>
    <scope>NUCLEOTIDE SEQUENCE [LARGE SCALE GENOMIC DNA]</scope>
    <source>
        <strain evidence="2">cv. PW_Plant_1</strain>
    </source>
</reference>
<evidence type="ECO:0000313" key="1">
    <source>
        <dbReference type="EMBL" id="KAJ7528943.1"/>
    </source>
</evidence>
<keyword evidence="2" id="KW-1185">Reference proteome</keyword>
<accession>A0ACC2BGM5</accession>
<evidence type="ECO:0000313" key="2">
    <source>
        <dbReference type="Proteomes" id="UP001162992"/>
    </source>
</evidence>
<dbReference type="EMBL" id="CM055106">
    <property type="protein sequence ID" value="KAJ7528943.1"/>
    <property type="molecule type" value="Genomic_DNA"/>
</dbReference>
<sequence length="232" mass="25888">MAGAALEAIMQQKRFLRTQVRQELRNMIPARRSEEDAAIQNHVIASNWFKKSNQICAYVSCANLREVDTTKILAECLKKSEVPKKLFVPRIEDKESHMRMLHIDSIKDLLANSMNILEPTSSNSCGQPRSDVLESTEPVDIILLPGLAFDQAGNRLGRGGGYYDLFLNNYLLHAKEKGWERPLLVGLAYSIQIRSEPVPVSDRDRPLDALVSSFGSLPITPRAIQGMSSGIP</sequence>
<gene>
    <name evidence="1" type="ORF">O6H91_15G026100</name>
</gene>